<dbReference type="InterPro" id="IPR007130">
    <property type="entry name" value="DAGAT"/>
</dbReference>
<evidence type="ECO:0000256" key="14">
    <source>
        <dbReference type="RuleBase" id="RU367023"/>
    </source>
</evidence>
<evidence type="ECO:0000256" key="9">
    <source>
        <dbReference type="ARBA" id="ARBA00022824"/>
    </source>
</evidence>
<organism evidence="15">
    <name type="scientific">Rhodnius neglectus</name>
    <dbReference type="NCBI Taxonomy" id="72488"/>
    <lineage>
        <taxon>Eukaryota</taxon>
        <taxon>Metazoa</taxon>
        <taxon>Ecdysozoa</taxon>
        <taxon>Arthropoda</taxon>
        <taxon>Hexapoda</taxon>
        <taxon>Insecta</taxon>
        <taxon>Pterygota</taxon>
        <taxon>Neoptera</taxon>
        <taxon>Paraneoptera</taxon>
        <taxon>Hemiptera</taxon>
        <taxon>Heteroptera</taxon>
        <taxon>Panheteroptera</taxon>
        <taxon>Cimicomorpha</taxon>
        <taxon>Reduviidae</taxon>
        <taxon>Triatominae</taxon>
        <taxon>Rhodnius</taxon>
    </lineage>
</organism>
<evidence type="ECO:0000256" key="13">
    <source>
        <dbReference type="ARBA" id="ARBA00023315"/>
    </source>
</evidence>
<sequence length="321" mass="36608">LTTLSAAAVLSMFYFGPLFGVLISIYLLFTPLFPLLLLYFLWIYLDGNTAHRDGRRSEWLRSLPIYQRFRNYFPSRLIKTADLPSSKNYIICAFPHGILCTSVFSQFLSENKEFQKLFPGIEVSCHTLNPNFYFPFSREYVLSIGFCSVSKEALVHQLSKPGGRAVCLVVGGSAEAMISYPGTHRIIAKNRKGFIKLALTTGSDLVPVYSFGETDLYNQWIFPENSLLYKIQQAVRKFTGIAPVLFLGRGIFQNHFGLLPYQKPINMVVGKPIVVEKVINPTKNEINDLHERFIQELIALFEEHKHKYVPNPEKSHLSIED</sequence>
<dbReference type="AlphaFoldDB" id="A0A0P4VUJ9"/>
<keyword evidence="12 14" id="KW-0472">Membrane</keyword>
<keyword evidence="9 14" id="KW-0256">Endoplasmic reticulum</keyword>
<feature type="transmembrane region" description="Helical" evidence="14">
    <location>
        <begin position="12"/>
        <end position="45"/>
    </location>
</feature>
<comment type="caution">
    <text evidence="14">Lacks conserved residue(s) required for the propagation of feature annotation.</text>
</comment>
<dbReference type="CDD" id="cd07987">
    <property type="entry name" value="LPLAT_MGAT-like"/>
    <property type="match status" value="1"/>
</dbReference>
<evidence type="ECO:0000256" key="3">
    <source>
        <dbReference type="ARBA" id="ARBA00005189"/>
    </source>
</evidence>
<accession>A0A0P4VUJ9</accession>
<dbReference type="EC" id="2.3.1.-" evidence="14"/>
<dbReference type="Pfam" id="PF03982">
    <property type="entry name" value="DAGAT"/>
    <property type="match status" value="1"/>
</dbReference>
<comment type="pathway">
    <text evidence="2">Glycerolipid metabolism; triacylglycerol biosynthesis.</text>
</comment>
<evidence type="ECO:0000313" key="15">
    <source>
        <dbReference type="EMBL" id="JAI54515.1"/>
    </source>
</evidence>
<dbReference type="PANTHER" id="PTHR12317">
    <property type="entry name" value="DIACYLGLYCEROL O-ACYLTRANSFERASE"/>
    <property type="match status" value="1"/>
</dbReference>
<keyword evidence="5" id="KW-0444">Lipid biosynthesis</keyword>
<dbReference type="GO" id="GO:0005789">
    <property type="term" value="C:endoplasmic reticulum membrane"/>
    <property type="evidence" value="ECO:0007669"/>
    <property type="project" value="UniProtKB-SubCell"/>
</dbReference>
<evidence type="ECO:0000256" key="8">
    <source>
        <dbReference type="ARBA" id="ARBA00022798"/>
    </source>
</evidence>
<evidence type="ECO:0000256" key="7">
    <source>
        <dbReference type="ARBA" id="ARBA00022692"/>
    </source>
</evidence>
<dbReference type="GO" id="GO:0004144">
    <property type="term" value="F:diacylglycerol O-acyltransferase activity"/>
    <property type="evidence" value="ECO:0007669"/>
    <property type="project" value="TreeGrafter"/>
</dbReference>
<comment type="similarity">
    <text evidence="4 14">Belongs to the diacylglycerol acyltransferase family.</text>
</comment>
<keyword evidence="13 15" id="KW-0012">Acyltransferase</keyword>
<comment type="pathway">
    <text evidence="3">Lipid metabolism.</text>
</comment>
<dbReference type="EMBL" id="GDKW01002080">
    <property type="protein sequence ID" value="JAI54515.1"/>
    <property type="molecule type" value="mRNA"/>
</dbReference>
<reference evidence="15" key="1">
    <citation type="journal article" date="2016" name="PLoS Negl. Trop. Dis.">
        <title>A Deep Insight into the Sialome of Rhodnius neglectus, a Vector of Chagas Disease.</title>
        <authorList>
            <person name="Santiago P.B."/>
            <person name="Assumpcao T.C."/>
            <person name="Araujo C.N."/>
            <person name="Bastos I.M."/>
            <person name="Neves D."/>
            <person name="Silva I.G."/>
            <person name="Charneau S."/>
            <person name="Queiroz R.M."/>
            <person name="Raiol T."/>
            <person name="Oliveira J.V."/>
            <person name="Sousa M.V."/>
            <person name="Calvo E."/>
            <person name="Ribeiro J.M."/>
            <person name="Santana J.M."/>
        </authorList>
    </citation>
    <scope>NUCLEOTIDE SEQUENCE</scope>
    <source>
        <tissue evidence="15">Salivary glands</tissue>
    </source>
</reference>
<keyword evidence="6 14" id="KW-0808">Transferase</keyword>
<dbReference type="GO" id="GO:0006071">
    <property type="term" value="P:glycerol metabolic process"/>
    <property type="evidence" value="ECO:0007669"/>
    <property type="project" value="UniProtKB-KW"/>
</dbReference>
<evidence type="ECO:0000256" key="2">
    <source>
        <dbReference type="ARBA" id="ARBA00004771"/>
    </source>
</evidence>
<proteinExistence type="evidence at transcript level"/>
<name>A0A0P4VUJ9_9HEMI</name>
<evidence type="ECO:0000256" key="12">
    <source>
        <dbReference type="ARBA" id="ARBA00023136"/>
    </source>
</evidence>
<keyword evidence="11" id="KW-0443">Lipid metabolism</keyword>
<keyword evidence="8" id="KW-0319">Glycerol metabolism</keyword>
<keyword evidence="7 14" id="KW-0812">Transmembrane</keyword>
<comment type="subcellular location">
    <subcellularLocation>
        <location evidence="1 14">Endoplasmic reticulum membrane</location>
        <topology evidence="1 14">Multi-pass membrane protein</topology>
    </subcellularLocation>
</comment>
<evidence type="ECO:0000256" key="10">
    <source>
        <dbReference type="ARBA" id="ARBA00022989"/>
    </source>
</evidence>
<feature type="non-terminal residue" evidence="15">
    <location>
        <position position="1"/>
    </location>
</feature>
<evidence type="ECO:0000256" key="1">
    <source>
        <dbReference type="ARBA" id="ARBA00004477"/>
    </source>
</evidence>
<protein>
    <recommendedName>
        <fullName evidence="14">Acyltransferase</fullName>
        <ecNumber evidence="14">2.3.1.-</ecNumber>
    </recommendedName>
</protein>
<dbReference type="PANTHER" id="PTHR12317:SF0">
    <property type="entry name" value="ACYLTRANSFERASE"/>
    <property type="match status" value="1"/>
</dbReference>
<dbReference type="GO" id="GO:0019432">
    <property type="term" value="P:triglyceride biosynthetic process"/>
    <property type="evidence" value="ECO:0007669"/>
    <property type="project" value="TreeGrafter"/>
</dbReference>
<evidence type="ECO:0000256" key="11">
    <source>
        <dbReference type="ARBA" id="ARBA00023098"/>
    </source>
</evidence>
<keyword evidence="10 14" id="KW-1133">Transmembrane helix</keyword>
<evidence type="ECO:0000256" key="5">
    <source>
        <dbReference type="ARBA" id="ARBA00022516"/>
    </source>
</evidence>
<evidence type="ECO:0000256" key="4">
    <source>
        <dbReference type="ARBA" id="ARBA00005420"/>
    </source>
</evidence>
<evidence type="ECO:0000256" key="6">
    <source>
        <dbReference type="ARBA" id="ARBA00022679"/>
    </source>
</evidence>